<dbReference type="Proteomes" id="UP000762676">
    <property type="component" value="Unassembled WGS sequence"/>
</dbReference>
<proteinExistence type="predicted"/>
<keyword evidence="3" id="KW-1185">Reference proteome</keyword>
<dbReference type="EMBL" id="BMAT01013534">
    <property type="protein sequence ID" value="GFS14886.1"/>
    <property type="molecule type" value="Genomic_DNA"/>
</dbReference>
<feature type="compositionally biased region" description="Basic and acidic residues" evidence="1">
    <location>
        <begin position="34"/>
        <end position="50"/>
    </location>
</feature>
<feature type="compositionally biased region" description="Polar residues" evidence="1">
    <location>
        <begin position="53"/>
        <end position="67"/>
    </location>
</feature>
<organism evidence="2 3">
    <name type="scientific">Elysia marginata</name>
    <dbReference type="NCBI Taxonomy" id="1093978"/>
    <lineage>
        <taxon>Eukaryota</taxon>
        <taxon>Metazoa</taxon>
        <taxon>Spiralia</taxon>
        <taxon>Lophotrochozoa</taxon>
        <taxon>Mollusca</taxon>
        <taxon>Gastropoda</taxon>
        <taxon>Heterobranchia</taxon>
        <taxon>Euthyneura</taxon>
        <taxon>Panpulmonata</taxon>
        <taxon>Sacoglossa</taxon>
        <taxon>Placobranchoidea</taxon>
        <taxon>Plakobranchidae</taxon>
        <taxon>Elysia</taxon>
    </lineage>
</organism>
<protein>
    <submittedName>
        <fullName evidence="2">Uncharacterized protein</fullName>
    </submittedName>
</protein>
<evidence type="ECO:0000313" key="2">
    <source>
        <dbReference type="EMBL" id="GFS14886.1"/>
    </source>
</evidence>
<gene>
    <name evidence="2" type="ORF">ElyMa_006757800</name>
</gene>
<accession>A0AAV4J2D9</accession>
<evidence type="ECO:0000313" key="3">
    <source>
        <dbReference type="Proteomes" id="UP000762676"/>
    </source>
</evidence>
<reference evidence="2 3" key="1">
    <citation type="journal article" date="2021" name="Elife">
        <title>Chloroplast acquisition without the gene transfer in kleptoplastic sea slugs, Plakobranchus ocellatus.</title>
        <authorList>
            <person name="Maeda T."/>
            <person name="Takahashi S."/>
            <person name="Yoshida T."/>
            <person name="Shimamura S."/>
            <person name="Takaki Y."/>
            <person name="Nagai Y."/>
            <person name="Toyoda A."/>
            <person name="Suzuki Y."/>
            <person name="Arimoto A."/>
            <person name="Ishii H."/>
            <person name="Satoh N."/>
            <person name="Nishiyama T."/>
            <person name="Hasebe M."/>
            <person name="Maruyama T."/>
            <person name="Minagawa J."/>
            <person name="Obokata J."/>
            <person name="Shigenobu S."/>
        </authorList>
    </citation>
    <scope>NUCLEOTIDE SEQUENCE [LARGE SCALE GENOMIC DNA]</scope>
</reference>
<evidence type="ECO:0000256" key="1">
    <source>
        <dbReference type="SAM" id="MobiDB-lite"/>
    </source>
</evidence>
<feature type="region of interest" description="Disordered" evidence="1">
    <location>
        <begin position="1"/>
        <end position="69"/>
    </location>
</feature>
<name>A0AAV4J2D9_9GAST</name>
<comment type="caution">
    <text evidence="2">The sequence shown here is derived from an EMBL/GenBank/DDBJ whole genome shotgun (WGS) entry which is preliminary data.</text>
</comment>
<dbReference type="AlphaFoldDB" id="A0AAV4J2D9"/>
<sequence length="125" mass="14339">MNRSKNEEDEGEGSPVDDVGKEIDGESDITLGVESRKNVDLEPDFSDGKAVRSSPTSRFRSSHTSEASEFDWPNQLQKIEVDFFYARTRLNLGLLELDHTPKSYDFFTLYFPDNWIAKIEEQTNL</sequence>